<comment type="caution">
    <text evidence="1">The sequence shown here is derived from an EMBL/GenBank/DDBJ whole genome shotgun (WGS) entry which is preliminary data.</text>
</comment>
<dbReference type="EMBL" id="BASM01000016">
    <property type="protein sequence ID" value="GAD26307.1"/>
    <property type="molecule type" value="Genomic_DNA"/>
</dbReference>
<name>A0ABQ0IVR5_GLUTH</name>
<reference evidence="1 2" key="1">
    <citation type="submission" date="2013-08" db="EMBL/GenBank/DDBJ databases">
        <title>Gluconobacter thailandicus NBRC 3257 whole genome sequence.</title>
        <authorList>
            <person name="Matsutani M."/>
            <person name="Yakushi T."/>
            <person name="Matsushita K."/>
        </authorList>
    </citation>
    <scope>NUCLEOTIDE SEQUENCE [LARGE SCALE GENOMIC DNA]</scope>
    <source>
        <strain evidence="1 2">NBRC 3257</strain>
    </source>
</reference>
<proteinExistence type="predicted"/>
<keyword evidence="2" id="KW-1185">Reference proteome</keyword>
<accession>A0ABQ0IVR5</accession>
<protein>
    <recommendedName>
        <fullName evidence="3">Transposase</fullName>
    </recommendedName>
</protein>
<organism evidence="1 2">
    <name type="scientific">Gluconobacter thailandicus NBRC 3257</name>
    <dbReference type="NCBI Taxonomy" id="1381097"/>
    <lineage>
        <taxon>Bacteria</taxon>
        <taxon>Pseudomonadati</taxon>
        <taxon>Pseudomonadota</taxon>
        <taxon>Alphaproteobacteria</taxon>
        <taxon>Acetobacterales</taxon>
        <taxon>Acetobacteraceae</taxon>
        <taxon>Gluconobacter</taxon>
    </lineage>
</organism>
<dbReference type="Proteomes" id="UP000018209">
    <property type="component" value="Unassembled WGS sequence"/>
</dbReference>
<sequence length="56" mass="6875">MLRNFQKEFELEKSKKITSEEILNKKYNEKCQNLRGYISKVFYEIKSQTRIPKNPY</sequence>
<evidence type="ECO:0008006" key="3">
    <source>
        <dbReference type="Google" id="ProtNLM"/>
    </source>
</evidence>
<gene>
    <name evidence="1" type="ORF">NBRC3257_1306</name>
</gene>
<evidence type="ECO:0000313" key="1">
    <source>
        <dbReference type="EMBL" id="GAD26307.1"/>
    </source>
</evidence>
<evidence type="ECO:0000313" key="2">
    <source>
        <dbReference type="Proteomes" id="UP000018209"/>
    </source>
</evidence>